<dbReference type="AlphaFoldDB" id="A0A645H062"/>
<evidence type="ECO:0000256" key="1">
    <source>
        <dbReference type="ARBA" id="ARBA00022729"/>
    </source>
</evidence>
<protein>
    <recommendedName>
        <fullName evidence="2">G5 domain-containing protein</fullName>
    </recommendedName>
</protein>
<dbReference type="PROSITE" id="PS51109">
    <property type="entry name" value="G5"/>
    <property type="match status" value="1"/>
</dbReference>
<proteinExistence type="predicted"/>
<dbReference type="InterPro" id="IPR011055">
    <property type="entry name" value="Dup_hybrid_motif"/>
</dbReference>
<dbReference type="Pfam" id="PF07501">
    <property type="entry name" value="G5"/>
    <property type="match status" value="1"/>
</dbReference>
<keyword evidence="1" id="KW-0732">Signal</keyword>
<comment type="caution">
    <text evidence="3">The sequence shown here is derived from an EMBL/GenBank/DDBJ whole genome shotgun (WGS) entry which is preliminary data.</text>
</comment>
<dbReference type="Gene3D" id="2.70.70.10">
    <property type="entry name" value="Glucose Permease (Domain IIA)"/>
    <property type="match status" value="1"/>
</dbReference>
<dbReference type="InterPro" id="IPR011098">
    <property type="entry name" value="G5_dom"/>
</dbReference>
<dbReference type="GO" id="GO:0004222">
    <property type="term" value="F:metalloendopeptidase activity"/>
    <property type="evidence" value="ECO:0007669"/>
    <property type="project" value="TreeGrafter"/>
</dbReference>
<sequence>MVTELIKENGKVIEKEVLDEQTIKKAKAKVVLVGTAESSSSSSSYSSGSSYSSSGGSIDNYSGTLGRPLSNMRRLSSFGMRWGRMHYGIDLGGGMGTPIYASESGKVTQACYSGTYGLIVKISHGGGLETRYAHCSKVHVKVGQKVSRGQKIASMGATGNARGTHLHYEVRVNGVAKNPFNYL</sequence>
<evidence type="ECO:0000313" key="3">
    <source>
        <dbReference type="EMBL" id="MPN32437.1"/>
    </source>
</evidence>
<dbReference type="InterPro" id="IPR050570">
    <property type="entry name" value="Cell_wall_metabolism_enzyme"/>
</dbReference>
<gene>
    <name evidence="3" type="ORF">SDC9_179915</name>
</gene>
<dbReference type="PANTHER" id="PTHR21666:SF270">
    <property type="entry name" value="MUREIN HYDROLASE ACTIVATOR ENVC"/>
    <property type="match status" value="1"/>
</dbReference>
<organism evidence="3">
    <name type="scientific">bioreactor metagenome</name>
    <dbReference type="NCBI Taxonomy" id="1076179"/>
    <lineage>
        <taxon>unclassified sequences</taxon>
        <taxon>metagenomes</taxon>
        <taxon>ecological metagenomes</taxon>
    </lineage>
</organism>
<dbReference type="Pfam" id="PF01551">
    <property type="entry name" value="Peptidase_M23"/>
    <property type="match status" value="1"/>
</dbReference>
<reference evidence="3" key="1">
    <citation type="submission" date="2019-08" db="EMBL/GenBank/DDBJ databases">
        <authorList>
            <person name="Kucharzyk K."/>
            <person name="Murdoch R.W."/>
            <person name="Higgins S."/>
            <person name="Loffler F."/>
        </authorList>
    </citation>
    <scope>NUCLEOTIDE SEQUENCE</scope>
</reference>
<dbReference type="PANTHER" id="PTHR21666">
    <property type="entry name" value="PEPTIDASE-RELATED"/>
    <property type="match status" value="1"/>
</dbReference>
<accession>A0A645H062</accession>
<dbReference type="SUPFAM" id="SSF51261">
    <property type="entry name" value="Duplicated hybrid motif"/>
    <property type="match status" value="1"/>
</dbReference>
<dbReference type="CDD" id="cd12797">
    <property type="entry name" value="M23_peptidase"/>
    <property type="match status" value="1"/>
</dbReference>
<name>A0A645H062_9ZZZZ</name>
<evidence type="ECO:0000259" key="2">
    <source>
        <dbReference type="PROSITE" id="PS51109"/>
    </source>
</evidence>
<dbReference type="EMBL" id="VSSQ01084447">
    <property type="protein sequence ID" value="MPN32437.1"/>
    <property type="molecule type" value="Genomic_DNA"/>
</dbReference>
<feature type="domain" description="G5" evidence="2">
    <location>
        <begin position="1"/>
        <end position="37"/>
    </location>
</feature>
<dbReference type="InterPro" id="IPR016047">
    <property type="entry name" value="M23ase_b-sheet_dom"/>
</dbReference>